<dbReference type="EMBL" id="CP003332">
    <property type="protein sequence ID" value="AFJ61088.1"/>
    <property type="molecule type" value="Genomic_DNA"/>
</dbReference>
<name>I2C364_BACAY</name>
<gene>
    <name evidence="1" type="primary">yhaA</name>
    <name evidence="1" type="ORF">MUS_1057</name>
</gene>
<evidence type="ECO:0000313" key="2">
    <source>
        <dbReference type="Proteomes" id="UP000002878"/>
    </source>
</evidence>
<keyword evidence="1" id="KW-0378">Hydrolase</keyword>
<protein>
    <submittedName>
        <fullName evidence="1">Aminoacylase</fullName>
        <ecNumber evidence="1">3.5.1.14</ecNumber>
    </submittedName>
</protein>
<dbReference type="Proteomes" id="UP000002878">
    <property type="component" value="Chromosome"/>
</dbReference>
<dbReference type="KEGG" id="bqy:MUS_1057"/>
<dbReference type="InterPro" id="IPR017439">
    <property type="entry name" value="Amidohydrolase"/>
</dbReference>
<dbReference type="HOGENOM" id="CLU_2912512_0_0_9"/>
<proteinExistence type="predicted"/>
<dbReference type="PANTHER" id="PTHR11014:SF63">
    <property type="entry name" value="METALLOPEPTIDASE, PUTATIVE (AFU_ORTHOLOGUE AFUA_6G09600)-RELATED"/>
    <property type="match status" value="1"/>
</dbReference>
<organism evidence="1 2">
    <name type="scientific">Bacillus amyloliquefaciens (strain Y2)</name>
    <name type="common">Bacillus amyloliquefaciens subsp. plantarum (strain B9601-Y2)</name>
    <dbReference type="NCBI Taxonomy" id="1155777"/>
    <lineage>
        <taxon>Bacteria</taxon>
        <taxon>Bacillati</taxon>
        <taxon>Bacillota</taxon>
        <taxon>Bacilli</taxon>
        <taxon>Bacillales</taxon>
        <taxon>Bacillaceae</taxon>
        <taxon>Bacillus</taxon>
        <taxon>Bacillus amyloliquefaciens group</taxon>
    </lineage>
</organism>
<dbReference type="PATRIC" id="fig|1126211.3.peg.999"/>
<evidence type="ECO:0000313" key="1">
    <source>
        <dbReference type="EMBL" id="AFJ61088.1"/>
    </source>
</evidence>
<dbReference type="EC" id="3.5.1.14" evidence="1"/>
<dbReference type="Gene3D" id="3.40.630.10">
    <property type="entry name" value="Zn peptidases"/>
    <property type="match status" value="1"/>
</dbReference>
<dbReference type="GO" id="GO:0004046">
    <property type="term" value="F:aminoacylase activity"/>
    <property type="evidence" value="ECO:0007669"/>
    <property type="project" value="UniProtKB-EC"/>
</dbReference>
<accession>I2C364</accession>
<dbReference type="AlphaFoldDB" id="I2C364"/>
<sequence>MAGEDFSYYLQHTKGAFFFTGAALENAETIYPHHHPKFDFNEKAMLTAAKVLIGAAVSYPR</sequence>
<reference evidence="1 2" key="1">
    <citation type="journal article" date="2012" name="J. Biotechnol.">
        <title>Genome sequence of the plant growth promoting strain Bacillus amyloliquefaciens subsp. plantarum B9601-Y2 and expression of mersacidin and other secondary metabolites.</title>
        <authorList>
            <person name="He P."/>
            <person name="Hao K."/>
            <person name="Blom J."/>
            <person name="Ruckert C."/>
            <person name="Vater J."/>
            <person name="Mao Z."/>
            <person name="Wu Y."/>
            <person name="Hou M."/>
            <person name="He P."/>
            <person name="He Y."/>
            <person name="Borriss R."/>
        </authorList>
    </citation>
    <scope>NUCLEOTIDE SEQUENCE [LARGE SCALE GENOMIC DNA]</scope>
    <source>
        <strain evidence="1">Y2</strain>
    </source>
</reference>
<dbReference type="PANTHER" id="PTHR11014">
    <property type="entry name" value="PEPTIDASE M20 FAMILY MEMBER"/>
    <property type="match status" value="1"/>
</dbReference>
<dbReference type="SUPFAM" id="SSF53187">
    <property type="entry name" value="Zn-dependent exopeptidases"/>
    <property type="match status" value="1"/>
</dbReference>